<protein>
    <recommendedName>
        <fullName evidence="16">Proteasome inhibitor PI31 subunit</fullName>
    </recommendedName>
</protein>
<comment type="caution">
    <text evidence="14">The sequence shown here is derived from an EMBL/GenBank/DDBJ whole genome shotgun (WGS) entry which is preliminary data.</text>
</comment>
<evidence type="ECO:0008006" key="16">
    <source>
        <dbReference type="Google" id="ProtNLM"/>
    </source>
</evidence>
<dbReference type="PANTHER" id="PTHR13266:SF1">
    <property type="entry name" value="PROTEASOME INHIBITOR PI31 SUBUNIT"/>
    <property type="match status" value="1"/>
</dbReference>
<feature type="domain" description="PI31 proteasome regulator C-terminal" evidence="12">
    <location>
        <begin position="276"/>
        <end position="343"/>
    </location>
</feature>
<evidence type="ECO:0000259" key="12">
    <source>
        <dbReference type="Pfam" id="PF08577"/>
    </source>
</evidence>
<name>A0ABR3P9L6_9PEZI</name>
<keyword evidence="4" id="KW-0488">Methylation</keyword>
<comment type="similarity">
    <text evidence="3">Belongs to the proteasome inhibitor PI31 family.</text>
</comment>
<dbReference type="RefSeq" id="XP_069199028.1">
    <property type="nucleotide sequence ID" value="XM_069342525.1"/>
</dbReference>
<dbReference type="Pfam" id="PF08577">
    <property type="entry name" value="PI31_Prot_C"/>
    <property type="match status" value="1"/>
</dbReference>
<keyword evidence="6" id="KW-0597">Phosphoprotein</keyword>
<dbReference type="PANTHER" id="PTHR13266">
    <property type="entry name" value="PROTEASOME INHIBITOR"/>
    <property type="match status" value="1"/>
</dbReference>
<dbReference type="GeneID" id="95976804"/>
<evidence type="ECO:0000256" key="5">
    <source>
        <dbReference type="ARBA" id="ARBA00022490"/>
    </source>
</evidence>
<evidence type="ECO:0000256" key="2">
    <source>
        <dbReference type="ARBA" id="ARBA00004496"/>
    </source>
</evidence>
<evidence type="ECO:0000313" key="15">
    <source>
        <dbReference type="Proteomes" id="UP001562354"/>
    </source>
</evidence>
<evidence type="ECO:0000256" key="4">
    <source>
        <dbReference type="ARBA" id="ARBA00022481"/>
    </source>
</evidence>
<dbReference type="InterPro" id="IPR021625">
    <property type="entry name" value="PI31_Prot_N"/>
</dbReference>
<evidence type="ECO:0000256" key="8">
    <source>
        <dbReference type="ARBA" id="ARBA00022942"/>
    </source>
</evidence>
<evidence type="ECO:0000313" key="14">
    <source>
        <dbReference type="EMBL" id="KAL1302752.1"/>
    </source>
</evidence>
<evidence type="ECO:0000256" key="3">
    <source>
        <dbReference type="ARBA" id="ARBA00006405"/>
    </source>
</evidence>
<feature type="compositionally biased region" description="Gly residues" evidence="11">
    <location>
        <begin position="342"/>
        <end position="363"/>
    </location>
</feature>
<gene>
    <name evidence="14" type="ORF">AAFC00_003102</name>
</gene>
<feature type="compositionally biased region" description="Low complexity" evidence="11">
    <location>
        <begin position="194"/>
        <end position="204"/>
    </location>
</feature>
<feature type="region of interest" description="Disordered" evidence="11">
    <location>
        <begin position="187"/>
        <end position="251"/>
    </location>
</feature>
<accession>A0ABR3P9L6</accession>
<dbReference type="EMBL" id="JBFMKM010000012">
    <property type="protein sequence ID" value="KAL1302752.1"/>
    <property type="molecule type" value="Genomic_DNA"/>
</dbReference>
<dbReference type="InterPro" id="IPR045128">
    <property type="entry name" value="PI31-like"/>
</dbReference>
<keyword evidence="5" id="KW-0963">Cytoplasm</keyword>
<evidence type="ECO:0000256" key="6">
    <source>
        <dbReference type="ARBA" id="ARBA00022553"/>
    </source>
</evidence>
<keyword evidence="15" id="KW-1185">Reference proteome</keyword>
<comment type="function">
    <text evidence="10">Plays an important role in control of proteasome function. Inhibits the hydrolysis of protein and peptide substrates by the 20S proteasome. Also inhibits the activation of the proteasome by the proteasome regulatory proteins PA700 and PA28.</text>
</comment>
<keyword evidence="7" id="KW-0256">Endoplasmic reticulum</keyword>
<dbReference type="Pfam" id="PF11566">
    <property type="entry name" value="PI31_Prot_N"/>
    <property type="match status" value="1"/>
</dbReference>
<reference evidence="14 15" key="1">
    <citation type="submission" date="2024-07" db="EMBL/GenBank/DDBJ databases">
        <title>Draft sequence of the Neodothiora populina.</title>
        <authorList>
            <person name="Drown D.D."/>
            <person name="Schuette U.S."/>
            <person name="Buechlein A.B."/>
            <person name="Rusch D.R."/>
            <person name="Winton L.W."/>
            <person name="Adams G.A."/>
        </authorList>
    </citation>
    <scope>NUCLEOTIDE SEQUENCE [LARGE SCALE GENOMIC DNA]</scope>
    <source>
        <strain evidence="14 15">CPC 39397</strain>
    </source>
</reference>
<evidence type="ECO:0000256" key="7">
    <source>
        <dbReference type="ARBA" id="ARBA00022824"/>
    </source>
</evidence>
<evidence type="ECO:0000256" key="11">
    <source>
        <dbReference type="SAM" id="MobiDB-lite"/>
    </source>
</evidence>
<evidence type="ECO:0000256" key="10">
    <source>
        <dbReference type="ARBA" id="ARBA00024805"/>
    </source>
</evidence>
<dbReference type="InterPro" id="IPR013886">
    <property type="entry name" value="PI31_Prot_C"/>
</dbReference>
<feature type="domain" description="PI31 proteasome regulator N-terminal" evidence="13">
    <location>
        <begin position="28"/>
        <end position="186"/>
    </location>
</feature>
<comment type="subcellular location">
    <subcellularLocation>
        <location evidence="2">Cytoplasm</location>
    </subcellularLocation>
    <subcellularLocation>
        <location evidence="1">Endoplasmic reticulum</location>
    </subcellularLocation>
</comment>
<sequence length="378" mass="39880">MTGTRQPHALASESLARFIAQSLSSTASPQIETPYDAIALASHAAMSAVGFRLIGLGEDHRIEAQSDPSHPSPLPAEWNTSKPNYAFRYAHSQSSMEYLLKVNRMGNKAVIMGMGLGDDRTATFDVRVVDYISHSSLPATPVTSPEDTSEAERAIIDTFISTGRLADFGALFRLSIIQKLAPGLHKPGYEDDATPASQSTSSTTRETPARQGNTPPRDPLRDDYQPPARPYPLHDPLAHPRPFPAGEFAPPGFEDPYDMTRPPRPMGGGMPSFGNIGERDLYPQGLGPRDGLWGGVGPGLGGGMGGGGMHPTFDDPLFAGQGRGREPYDPQAPPGSRYDPVGPGGAPRGSGGRGNFPGGGAGGRPHNPFGGFGGGDFI</sequence>
<keyword evidence="9" id="KW-0007">Acetylation</keyword>
<evidence type="ECO:0000256" key="1">
    <source>
        <dbReference type="ARBA" id="ARBA00004240"/>
    </source>
</evidence>
<dbReference type="Gene3D" id="3.40.1000.30">
    <property type="match status" value="1"/>
</dbReference>
<evidence type="ECO:0000259" key="13">
    <source>
        <dbReference type="Pfam" id="PF11566"/>
    </source>
</evidence>
<dbReference type="Proteomes" id="UP001562354">
    <property type="component" value="Unassembled WGS sequence"/>
</dbReference>
<proteinExistence type="inferred from homology"/>
<evidence type="ECO:0000256" key="9">
    <source>
        <dbReference type="ARBA" id="ARBA00022990"/>
    </source>
</evidence>
<organism evidence="14 15">
    <name type="scientific">Neodothiora populina</name>
    <dbReference type="NCBI Taxonomy" id="2781224"/>
    <lineage>
        <taxon>Eukaryota</taxon>
        <taxon>Fungi</taxon>
        <taxon>Dikarya</taxon>
        <taxon>Ascomycota</taxon>
        <taxon>Pezizomycotina</taxon>
        <taxon>Dothideomycetes</taxon>
        <taxon>Dothideomycetidae</taxon>
        <taxon>Dothideales</taxon>
        <taxon>Dothioraceae</taxon>
        <taxon>Neodothiora</taxon>
    </lineage>
</organism>
<feature type="region of interest" description="Disordered" evidence="11">
    <location>
        <begin position="315"/>
        <end position="378"/>
    </location>
</feature>
<keyword evidence="8" id="KW-0647">Proteasome</keyword>